<accession>A0A0N5A3V7</accession>
<feature type="compositionally biased region" description="Pro residues" evidence="1">
    <location>
        <begin position="145"/>
        <end position="162"/>
    </location>
</feature>
<dbReference type="Proteomes" id="UP000038045">
    <property type="component" value="Unplaced"/>
</dbReference>
<dbReference type="STRING" id="131310.A0A0N5A3V7"/>
<dbReference type="AlphaFoldDB" id="A0A0N5A3V7"/>
<feature type="chain" id="PRO_5005892727" evidence="2">
    <location>
        <begin position="18"/>
        <end position="174"/>
    </location>
</feature>
<evidence type="ECO:0000256" key="2">
    <source>
        <dbReference type="SAM" id="SignalP"/>
    </source>
</evidence>
<evidence type="ECO:0000313" key="3">
    <source>
        <dbReference type="Proteomes" id="UP000038045"/>
    </source>
</evidence>
<reference evidence="4" key="1">
    <citation type="submission" date="2017-02" db="UniProtKB">
        <authorList>
            <consortium name="WormBaseParasite"/>
        </authorList>
    </citation>
    <scope>IDENTIFICATION</scope>
</reference>
<evidence type="ECO:0000313" key="4">
    <source>
        <dbReference type="WBParaSite" id="PTRK_0001631100.1"/>
    </source>
</evidence>
<protein>
    <submittedName>
        <fullName evidence="4">Secreted protein</fullName>
    </submittedName>
</protein>
<proteinExistence type="predicted"/>
<keyword evidence="3" id="KW-1185">Reference proteome</keyword>
<dbReference type="WBParaSite" id="PTRK_0001631100.1">
    <property type="protein sequence ID" value="PTRK_0001631100.1"/>
    <property type="gene ID" value="PTRK_0001631100"/>
</dbReference>
<organism evidence="3 4">
    <name type="scientific">Parastrongyloides trichosuri</name>
    <name type="common">Possum-specific nematode worm</name>
    <dbReference type="NCBI Taxonomy" id="131310"/>
    <lineage>
        <taxon>Eukaryota</taxon>
        <taxon>Metazoa</taxon>
        <taxon>Ecdysozoa</taxon>
        <taxon>Nematoda</taxon>
        <taxon>Chromadorea</taxon>
        <taxon>Rhabditida</taxon>
        <taxon>Tylenchina</taxon>
        <taxon>Panagrolaimomorpha</taxon>
        <taxon>Strongyloidoidea</taxon>
        <taxon>Strongyloididae</taxon>
        <taxon>Parastrongyloides</taxon>
    </lineage>
</organism>
<sequence>MKHLVALLLVIIVAIFAHEQHHNQPWPPRPTYPFPPGNWDNFGRPWNPNFPFPGFGGHMPHPWAPPPSFGHPPPNIWWQGYGGYNYADKFAYEFFQRNGLSVSSALFFCESPKTRHISNQSPYLRNWCSHVRKEYGIHSDSVPTYPKPPPQQDGPVYQPPPGGYDDTSFEESPY</sequence>
<feature type="region of interest" description="Disordered" evidence="1">
    <location>
        <begin position="139"/>
        <end position="174"/>
    </location>
</feature>
<feature type="signal peptide" evidence="2">
    <location>
        <begin position="1"/>
        <end position="17"/>
    </location>
</feature>
<keyword evidence="2" id="KW-0732">Signal</keyword>
<name>A0A0N5A3V7_PARTI</name>
<evidence type="ECO:0000256" key="1">
    <source>
        <dbReference type="SAM" id="MobiDB-lite"/>
    </source>
</evidence>